<evidence type="ECO:0000256" key="3">
    <source>
        <dbReference type="ARBA" id="ARBA00022692"/>
    </source>
</evidence>
<evidence type="ECO:0000256" key="5">
    <source>
        <dbReference type="ARBA" id="ARBA00023040"/>
    </source>
</evidence>
<dbReference type="PRINTS" id="PR01176">
    <property type="entry name" value="GABABRECEPTR"/>
</dbReference>
<evidence type="ECO:0000256" key="4">
    <source>
        <dbReference type="ARBA" id="ARBA00022989"/>
    </source>
</evidence>
<evidence type="ECO:0000256" key="11">
    <source>
        <dbReference type="SAM" id="Phobius"/>
    </source>
</evidence>
<keyword evidence="5" id="KW-0297">G-protein coupled receptor</keyword>
<keyword evidence="8" id="KW-0325">Glycoprotein</keyword>
<keyword evidence="2" id="KW-1003">Cell membrane</keyword>
<dbReference type="InterPro" id="IPR017979">
    <property type="entry name" value="GPCR_3_CS"/>
</dbReference>
<evidence type="ECO:0000256" key="2">
    <source>
        <dbReference type="ARBA" id="ARBA00022475"/>
    </source>
</evidence>
<dbReference type="GO" id="GO:0007214">
    <property type="term" value="P:gamma-aminobutyric acid signaling pathway"/>
    <property type="evidence" value="ECO:0007669"/>
    <property type="project" value="TreeGrafter"/>
</dbReference>
<gene>
    <name evidence="13" type="ORF">ONB1V03_LOCUS9092</name>
</gene>
<keyword evidence="6 11" id="KW-0472">Membrane</keyword>
<keyword evidence="9" id="KW-0807">Transducer</keyword>
<feature type="compositionally biased region" description="Polar residues" evidence="10">
    <location>
        <begin position="266"/>
        <end position="280"/>
    </location>
</feature>
<evidence type="ECO:0000256" key="7">
    <source>
        <dbReference type="ARBA" id="ARBA00023170"/>
    </source>
</evidence>
<evidence type="ECO:0000313" key="14">
    <source>
        <dbReference type="Proteomes" id="UP000728032"/>
    </source>
</evidence>
<dbReference type="GO" id="GO:0038039">
    <property type="term" value="C:G protein-coupled receptor heterodimeric complex"/>
    <property type="evidence" value="ECO:0007669"/>
    <property type="project" value="TreeGrafter"/>
</dbReference>
<dbReference type="EMBL" id="CAJPVJ010005532">
    <property type="protein sequence ID" value="CAG2169618.1"/>
    <property type="molecule type" value="Genomic_DNA"/>
</dbReference>
<comment type="subcellular location">
    <subcellularLocation>
        <location evidence="1">Cell membrane</location>
        <topology evidence="1">Multi-pass membrane protein</topology>
    </subcellularLocation>
</comment>
<accession>A0A7R9M2Q5</accession>
<dbReference type="Proteomes" id="UP000728032">
    <property type="component" value="Unassembled WGS sequence"/>
</dbReference>
<dbReference type="PANTHER" id="PTHR10519">
    <property type="entry name" value="GABA-B RECEPTOR"/>
    <property type="match status" value="1"/>
</dbReference>
<feature type="transmembrane region" description="Helical" evidence="11">
    <location>
        <begin position="28"/>
        <end position="45"/>
    </location>
</feature>
<dbReference type="PROSITE" id="PS50259">
    <property type="entry name" value="G_PROTEIN_RECEP_F3_4"/>
    <property type="match status" value="1"/>
</dbReference>
<feature type="region of interest" description="Disordered" evidence="10">
    <location>
        <begin position="266"/>
        <end position="292"/>
    </location>
</feature>
<evidence type="ECO:0000313" key="13">
    <source>
        <dbReference type="EMBL" id="CAD7652431.1"/>
    </source>
</evidence>
<organism evidence="13">
    <name type="scientific">Oppiella nova</name>
    <dbReference type="NCBI Taxonomy" id="334625"/>
    <lineage>
        <taxon>Eukaryota</taxon>
        <taxon>Metazoa</taxon>
        <taxon>Ecdysozoa</taxon>
        <taxon>Arthropoda</taxon>
        <taxon>Chelicerata</taxon>
        <taxon>Arachnida</taxon>
        <taxon>Acari</taxon>
        <taxon>Acariformes</taxon>
        <taxon>Sarcoptiformes</taxon>
        <taxon>Oribatida</taxon>
        <taxon>Brachypylina</taxon>
        <taxon>Oppioidea</taxon>
        <taxon>Oppiidae</taxon>
        <taxon>Oppiella</taxon>
    </lineage>
</organism>
<feature type="non-terminal residue" evidence="13">
    <location>
        <position position="458"/>
    </location>
</feature>
<name>A0A7R9M2Q5_9ACAR</name>
<evidence type="ECO:0000256" key="10">
    <source>
        <dbReference type="SAM" id="MobiDB-lite"/>
    </source>
</evidence>
<evidence type="ECO:0000259" key="12">
    <source>
        <dbReference type="PROSITE" id="PS50259"/>
    </source>
</evidence>
<evidence type="ECO:0000256" key="6">
    <source>
        <dbReference type="ARBA" id="ARBA00023136"/>
    </source>
</evidence>
<dbReference type="PROSITE" id="PS00981">
    <property type="entry name" value="G_PROTEIN_RECEP_F3_3"/>
    <property type="match status" value="1"/>
</dbReference>
<feature type="transmembrane region" description="Helical" evidence="11">
    <location>
        <begin position="51"/>
        <end position="73"/>
    </location>
</feature>
<dbReference type="PRINTS" id="PR01177">
    <property type="entry name" value="GABAB1RECPTR"/>
</dbReference>
<keyword evidence="14" id="KW-1185">Reference proteome</keyword>
<dbReference type="Pfam" id="PF00003">
    <property type="entry name" value="7tm_3"/>
    <property type="match status" value="1"/>
</dbReference>
<keyword evidence="3 11" id="KW-0812">Transmembrane</keyword>
<keyword evidence="4 11" id="KW-1133">Transmembrane helix</keyword>
<proteinExistence type="predicted"/>
<evidence type="ECO:0000256" key="9">
    <source>
        <dbReference type="ARBA" id="ARBA00023224"/>
    </source>
</evidence>
<keyword evidence="7" id="KW-0675">Receptor</keyword>
<dbReference type="PANTHER" id="PTHR10519:SF74">
    <property type="entry name" value="GAMMA-AMINOBUTYRIC ACID TYPE B RECEPTOR SUBUNIT 2"/>
    <property type="match status" value="1"/>
</dbReference>
<dbReference type="InterPro" id="IPR002455">
    <property type="entry name" value="GPCR3_GABA-B"/>
</dbReference>
<evidence type="ECO:0000256" key="1">
    <source>
        <dbReference type="ARBA" id="ARBA00004651"/>
    </source>
</evidence>
<dbReference type="AlphaFoldDB" id="A0A7R9M2Q5"/>
<dbReference type="InterPro" id="IPR017978">
    <property type="entry name" value="GPCR_3_C"/>
</dbReference>
<dbReference type="EMBL" id="OC920357">
    <property type="protein sequence ID" value="CAD7652431.1"/>
    <property type="molecule type" value="Genomic_DNA"/>
</dbReference>
<sequence>AFGIFLAWETRHVSIPALNDSKYIGMSVYNVVIMCVIGAGLSFVLRDQQDAAFVIISIFIIFCSTATLCLVFVPKAGDRRVRATLKPFKKSRRDSDEMELHHRIKVVTEDNFRFRQRLKEKAYELEALTFRLRGLEESSLVITKAETQQIIASIGSIGSGVGVGLEPLDIKDQELNDSKENVKECHKWNPYESLKVTSLSASPSLDVSRNGVFDHKMPIPPPESCPEFLEQRIDKLLNSRCEVKQSSSELLSLRALSLIDKQETNSNNNTKIKFSNNRSHNSSDKSTESSVNSSISYKQSEFLSPVSATEEQYIQIDSNQRELGLESDDTSYAKAIRQTSHKYHLNDFSSCDDDDNDRYEHTGQRGMEAMHRNIRRRAQSLGGLQTTTRGEGVSLVSEASMDALNVSNAGSNYATSHNIESTFIRLFPYFNRNTEQNLLRTGSSCPQVTVRCDIVEYL</sequence>
<dbReference type="OrthoDB" id="17569at2759"/>
<protein>
    <recommendedName>
        <fullName evidence="12">G-protein coupled receptors family 3 profile domain-containing protein</fullName>
    </recommendedName>
</protein>
<dbReference type="GO" id="GO:0004965">
    <property type="term" value="F:G protein-coupled GABA receptor activity"/>
    <property type="evidence" value="ECO:0007669"/>
    <property type="project" value="InterPro"/>
</dbReference>
<evidence type="ECO:0000256" key="8">
    <source>
        <dbReference type="ARBA" id="ARBA00023180"/>
    </source>
</evidence>
<reference evidence="13" key="1">
    <citation type="submission" date="2020-11" db="EMBL/GenBank/DDBJ databases">
        <authorList>
            <person name="Tran Van P."/>
        </authorList>
    </citation>
    <scope>NUCLEOTIDE SEQUENCE</scope>
</reference>
<feature type="domain" description="G-protein coupled receptors family 3 profile" evidence="12">
    <location>
        <begin position="1"/>
        <end position="75"/>
    </location>
</feature>